<name>A0A4C1YPU0_EUMVA</name>
<feature type="region of interest" description="Disordered" evidence="1">
    <location>
        <begin position="25"/>
        <end position="81"/>
    </location>
</feature>
<sequence>MHLQGFKRNRITMVPFAVRRSTETHLSRRARGVGGVRRGPECNYPPATASRPARRPRRELSVQSSRKNYFPLPPGREEGGEDAPAAVDVGKWFATRECGGAVLLGGSEKLKKFSNAIVTFPIESLIIIEHPFCNYCGAANCAGWKILFHNNDTLKKRMKNRKDSYFNFLRVVTAGLLRVLLHVAARVRSSRSPLRAAGGSVLTEKASIYTYTNFNRRGPFELPARRLTQLAVTAPRRRLINHSPRAKGVGKEEKNPLWADHAPARGSARLARTENLLNNWSLQSRKQNAMTPSF</sequence>
<dbReference type="AlphaFoldDB" id="A0A4C1YPU0"/>
<evidence type="ECO:0000256" key="1">
    <source>
        <dbReference type="SAM" id="MobiDB-lite"/>
    </source>
</evidence>
<reference evidence="3 4" key="1">
    <citation type="journal article" date="2019" name="Commun. Biol.">
        <title>The bagworm genome reveals a unique fibroin gene that provides high tensile strength.</title>
        <authorList>
            <person name="Kono N."/>
            <person name="Nakamura H."/>
            <person name="Ohtoshi R."/>
            <person name="Tomita M."/>
            <person name="Numata K."/>
            <person name="Arakawa K."/>
        </authorList>
    </citation>
    <scope>NUCLEOTIDE SEQUENCE [LARGE SCALE GENOMIC DNA]</scope>
</reference>
<evidence type="ECO:0000313" key="3">
    <source>
        <dbReference type="EMBL" id="GBP76904.1"/>
    </source>
</evidence>
<keyword evidence="2" id="KW-1133">Transmembrane helix</keyword>
<dbReference type="Proteomes" id="UP000299102">
    <property type="component" value="Unassembled WGS sequence"/>
</dbReference>
<organism evidence="3 4">
    <name type="scientific">Eumeta variegata</name>
    <name type="common">Bagworm moth</name>
    <name type="synonym">Eumeta japonica</name>
    <dbReference type="NCBI Taxonomy" id="151549"/>
    <lineage>
        <taxon>Eukaryota</taxon>
        <taxon>Metazoa</taxon>
        <taxon>Ecdysozoa</taxon>
        <taxon>Arthropoda</taxon>
        <taxon>Hexapoda</taxon>
        <taxon>Insecta</taxon>
        <taxon>Pterygota</taxon>
        <taxon>Neoptera</taxon>
        <taxon>Endopterygota</taxon>
        <taxon>Lepidoptera</taxon>
        <taxon>Glossata</taxon>
        <taxon>Ditrysia</taxon>
        <taxon>Tineoidea</taxon>
        <taxon>Psychidae</taxon>
        <taxon>Oiketicinae</taxon>
        <taxon>Eumeta</taxon>
    </lineage>
</organism>
<keyword evidence="2" id="KW-0472">Membrane</keyword>
<gene>
    <name evidence="3" type="ORF">EVAR_52592_1</name>
</gene>
<keyword evidence="4" id="KW-1185">Reference proteome</keyword>
<proteinExistence type="predicted"/>
<dbReference type="EMBL" id="BGZK01001309">
    <property type="protein sequence ID" value="GBP76904.1"/>
    <property type="molecule type" value="Genomic_DNA"/>
</dbReference>
<feature type="region of interest" description="Disordered" evidence="1">
    <location>
        <begin position="245"/>
        <end position="264"/>
    </location>
</feature>
<accession>A0A4C1YPU0</accession>
<evidence type="ECO:0000256" key="2">
    <source>
        <dbReference type="SAM" id="Phobius"/>
    </source>
</evidence>
<comment type="caution">
    <text evidence="3">The sequence shown here is derived from an EMBL/GenBank/DDBJ whole genome shotgun (WGS) entry which is preliminary data.</text>
</comment>
<keyword evidence="2" id="KW-0812">Transmembrane</keyword>
<protein>
    <submittedName>
        <fullName evidence="3">Uncharacterized protein</fullName>
    </submittedName>
</protein>
<feature type="transmembrane region" description="Helical" evidence="2">
    <location>
        <begin position="165"/>
        <end position="185"/>
    </location>
</feature>
<evidence type="ECO:0000313" key="4">
    <source>
        <dbReference type="Proteomes" id="UP000299102"/>
    </source>
</evidence>